<dbReference type="InterPro" id="IPR013221">
    <property type="entry name" value="Mur_ligase_cen"/>
</dbReference>
<dbReference type="InterPro" id="IPR005863">
    <property type="entry name" value="UDP-N-AcMur_synth"/>
</dbReference>
<keyword evidence="2 10" id="KW-0436">Ligase</keyword>
<keyword evidence="3 10" id="KW-0132">Cell division</keyword>
<dbReference type="Proteomes" id="UP001310386">
    <property type="component" value="Unassembled WGS sequence"/>
</dbReference>
<evidence type="ECO:0000256" key="7">
    <source>
        <dbReference type="ARBA" id="ARBA00022984"/>
    </source>
</evidence>
<dbReference type="Gene3D" id="3.40.1190.10">
    <property type="entry name" value="Mur-like, catalytic domain"/>
    <property type="match status" value="1"/>
</dbReference>
<dbReference type="InterPro" id="IPR051046">
    <property type="entry name" value="MurCDEF_CellWall_CoF430Synth"/>
</dbReference>
<evidence type="ECO:0000259" key="12">
    <source>
        <dbReference type="Pfam" id="PF01225"/>
    </source>
</evidence>
<dbReference type="EMBL" id="JAYJLD010000003">
    <property type="protein sequence ID" value="MEB3100633.1"/>
    <property type="molecule type" value="Genomic_DNA"/>
</dbReference>
<comment type="pathway">
    <text evidence="10 11">Cell wall biogenesis; peptidoglycan biosynthesis.</text>
</comment>
<feature type="binding site" evidence="10">
    <location>
        <begin position="113"/>
        <end position="119"/>
    </location>
    <ligand>
        <name>ATP</name>
        <dbReference type="ChEBI" id="CHEBI:30616"/>
    </ligand>
</feature>
<comment type="subcellular location">
    <subcellularLocation>
        <location evidence="10 11">Cytoplasm</location>
    </subcellularLocation>
</comment>
<dbReference type="InterPro" id="IPR035911">
    <property type="entry name" value="MurE/MurF_N"/>
</dbReference>
<keyword evidence="1 10" id="KW-0963">Cytoplasm</keyword>
<dbReference type="RefSeq" id="WP_371752748.1">
    <property type="nucleotide sequence ID" value="NZ_JAYJLD010000003.1"/>
</dbReference>
<keyword evidence="7 10" id="KW-0573">Peptidoglycan synthesis</keyword>
<keyword evidence="5 10" id="KW-0067">ATP-binding</keyword>
<dbReference type="Gene3D" id="3.90.190.20">
    <property type="entry name" value="Mur ligase, C-terminal domain"/>
    <property type="match status" value="1"/>
</dbReference>
<dbReference type="NCBIfam" id="TIGR01143">
    <property type="entry name" value="murF"/>
    <property type="match status" value="1"/>
</dbReference>
<comment type="catalytic activity">
    <reaction evidence="10 11">
        <text>D-alanyl-D-alanine + UDP-N-acetyl-alpha-D-muramoyl-L-alanyl-gamma-D-glutamyl-meso-2,6-diaminopimelate + ATP = UDP-N-acetyl-alpha-D-muramoyl-L-alanyl-gamma-D-glutamyl-meso-2,6-diaminopimeloyl-D-alanyl-D-alanine + ADP + phosphate + H(+)</text>
        <dbReference type="Rhea" id="RHEA:28374"/>
        <dbReference type="ChEBI" id="CHEBI:15378"/>
        <dbReference type="ChEBI" id="CHEBI:30616"/>
        <dbReference type="ChEBI" id="CHEBI:43474"/>
        <dbReference type="ChEBI" id="CHEBI:57822"/>
        <dbReference type="ChEBI" id="CHEBI:61386"/>
        <dbReference type="ChEBI" id="CHEBI:83905"/>
        <dbReference type="ChEBI" id="CHEBI:456216"/>
        <dbReference type="EC" id="6.3.2.10"/>
    </reaction>
</comment>
<accession>A0ABU5ZDQ8</accession>
<keyword evidence="4 10" id="KW-0547">Nucleotide-binding</keyword>
<dbReference type="InterPro" id="IPR036615">
    <property type="entry name" value="Mur_ligase_C_dom_sf"/>
</dbReference>
<evidence type="ECO:0000259" key="14">
    <source>
        <dbReference type="Pfam" id="PF08245"/>
    </source>
</evidence>
<evidence type="ECO:0000256" key="10">
    <source>
        <dbReference type="HAMAP-Rule" id="MF_02019"/>
    </source>
</evidence>
<keyword evidence="9 10" id="KW-0961">Cell wall biogenesis/degradation</keyword>
<gene>
    <name evidence="10 15" type="primary">murF</name>
    <name evidence="15" type="ORF">VF724_03055</name>
</gene>
<dbReference type="SUPFAM" id="SSF53623">
    <property type="entry name" value="MurD-like peptide ligases, catalytic domain"/>
    <property type="match status" value="1"/>
</dbReference>
<evidence type="ECO:0000256" key="2">
    <source>
        <dbReference type="ARBA" id="ARBA00022598"/>
    </source>
</evidence>
<keyword evidence="6 10" id="KW-0133">Cell shape</keyword>
<dbReference type="HAMAP" id="MF_02019">
    <property type="entry name" value="MurF"/>
    <property type="match status" value="1"/>
</dbReference>
<feature type="domain" description="Mur ligase central" evidence="14">
    <location>
        <begin position="111"/>
        <end position="318"/>
    </location>
</feature>
<evidence type="ECO:0000313" key="16">
    <source>
        <dbReference type="Proteomes" id="UP001310386"/>
    </source>
</evidence>
<comment type="similarity">
    <text evidence="10">Belongs to the MurCDEF family. MurF subfamily.</text>
</comment>
<comment type="function">
    <text evidence="10 11">Involved in cell wall formation. Catalyzes the final step in the synthesis of UDP-N-acetylmuramoyl-pentapeptide, the precursor of murein.</text>
</comment>
<dbReference type="InterPro" id="IPR004101">
    <property type="entry name" value="Mur_ligase_C"/>
</dbReference>
<dbReference type="EC" id="6.3.2.10" evidence="10 11"/>
<name>A0ABU5ZDQ8_9BACL</name>
<dbReference type="Pfam" id="PF08245">
    <property type="entry name" value="Mur_ligase_M"/>
    <property type="match status" value="1"/>
</dbReference>
<evidence type="ECO:0000256" key="6">
    <source>
        <dbReference type="ARBA" id="ARBA00022960"/>
    </source>
</evidence>
<dbReference type="PANTHER" id="PTHR43024:SF1">
    <property type="entry name" value="UDP-N-ACETYLMURAMOYL-TRIPEPTIDE--D-ALANYL-D-ALANINE LIGASE"/>
    <property type="match status" value="1"/>
</dbReference>
<comment type="caution">
    <text evidence="15">The sequence shown here is derived from an EMBL/GenBank/DDBJ whole genome shotgun (WGS) entry which is preliminary data.</text>
</comment>
<dbReference type="SUPFAM" id="SSF63418">
    <property type="entry name" value="MurE/MurF N-terminal domain"/>
    <property type="match status" value="1"/>
</dbReference>
<dbReference type="Gene3D" id="3.40.1390.10">
    <property type="entry name" value="MurE/MurF, N-terminal domain"/>
    <property type="match status" value="1"/>
</dbReference>
<dbReference type="SUPFAM" id="SSF53244">
    <property type="entry name" value="MurD-like peptide ligases, peptide-binding domain"/>
    <property type="match status" value="1"/>
</dbReference>
<evidence type="ECO:0000256" key="8">
    <source>
        <dbReference type="ARBA" id="ARBA00023306"/>
    </source>
</evidence>
<dbReference type="Pfam" id="PF01225">
    <property type="entry name" value="Mur_ligase"/>
    <property type="match status" value="1"/>
</dbReference>
<evidence type="ECO:0000256" key="3">
    <source>
        <dbReference type="ARBA" id="ARBA00022618"/>
    </source>
</evidence>
<keyword evidence="8 10" id="KW-0131">Cell cycle</keyword>
<keyword evidence="16" id="KW-1185">Reference proteome</keyword>
<dbReference type="GO" id="GO:0047480">
    <property type="term" value="F:UDP-N-acetylmuramoyl-tripeptide-D-alanyl-D-alanine ligase activity"/>
    <property type="evidence" value="ECO:0007669"/>
    <property type="project" value="UniProtKB-EC"/>
</dbReference>
<protein>
    <recommendedName>
        <fullName evidence="10 11">UDP-N-acetylmuramoyl-tripeptide--D-alanyl-D-alanine ligase</fullName>
        <ecNumber evidence="10 11">6.3.2.10</ecNumber>
    </recommendedName>
    <alternativeName>
        <fullName evidence="10">D-alanyl-D-alanine-adding enzyme</fullName>
    </alternativeName>
</protein>
<dbReference type="InterPro" id="IPR000713">
    <property type="entry name" value="Mur_ligase_N"/>
</dbReference>
<evidence type="ECO:0000256" key="1">
    <source>
        <dbReference type="ARBA" id="ARBA00022490"/>
    </source>
</evidence>
<evidence type="ECO:0000256" key="5">
    <source>
        <dbReference type="ARBA" id="ARBA00022840"/>
    </source>
</evidence>
<evidence type="ECO:0000259" key="13">
    <source>
        <dbReference type="Pfam" id="PF02875"/>
    </source>
</evidence>
<proteinExistence type="inferred from homology"/>
<dbReference type="InterPro" id="IPR036565">
    <property type="entry name" value="Mur-like_cat_sf"/>
</dbReference>
<dbReference type="Pfam" id="PF02875">
    <property type="entry name" value="Mur_ligase_C"/>
    <property type="match status" value="1"/>
</dbReference>
<feature type="domain" description="Mur ligase N-terminal catalytic" evidence="12">
    <location>
        <begin position="27"/>
        <end position="74"/>
    </location>
</feature>
<evidence type="ECO:0000256" key="9">
    <source>
        <dbReference type="ARBA" id="ARBA00023316"/>
    </source>
</evidence>
<reference evidence="15" key="1">
    <citation type="submission" date="2023-12" db="EMBL/GenBank/DDBJ databases">
        <title>Fervidustalea candida gen. nov., sp. nov., a novel member of the family Paenibacillaceae isolated from a geothermal area.</title>
        <authorList>
            <person name="Li W.-J."/>
            <person name="Jiao J.-Y."/>
            <person name="Chen Y."/>
        </authorList>
    </citation>
    <scope>NUCLEOTIDE SEQUENCE</scope>
    <source>
        <strain evidence="15">SYSU GA230002</strain>
    </source>
</reference>
<evidence type="ECO:0000313" key="15">
    <source>
        <dbReference type="EMBL" id="MEB3100633.1"/>
    </source>
</evidence>
<evidence type="ECO:0000256" key="4">
    <source>
        <dbReference type="ARBA" id="ARBA00022741"/>
    </source>
</evidence>
<organism evidence="15 16">
    <name type="scientific">Ferviditalea candida</name>
    <dbReference type="NCBI Taxonomy" id="3108399"/>
    <lineage>
        <taxon>Bacteria</taxon>
        <taxon>Bacillati</taxon>
        <taxon>Bacillota</taxon>
        <taxon>Bacilli</taxon>
        <taxon>Bacillales</taxon>
        <taxon>Paenibacillaceae</taxon>
        <taxon>Ferviditalea</taxon>
    </lineage>
</organism>
<evidence type="ECO:0000256" key="11">
    <source>
        <dbReference type="RuleBase" id="RU004136"/>
    </source>
</evidence>
<dbReference type="PANTHER" id="PTHR43024">
    <property type="entry name" value="UDP-N-ACETYLMURAMOYL-TRIPEPTIDE--D-ALANYL-D-ALANINE LIGASE"/>
    <property type="match status" value="1"/>
</dbReference>
<feature type="domain" description="Mur ligase C-terminal" evidence="13">
    <location>
        <begin position="341"/>
        <end position="467"/>
    </location>
</feature>
<sequence length="483" mass="53043">MINRSFLQIAQMIGSQIPEGEYQVLMIHGVSTDSRKLEQGNLFVPIAGERFDGHLFVEEAFARGAAAALWQSDHGTPPEGRPILVVDDTIRGLQTLAWRYREQLSARIVGITGSNGKTTTKDMIASILSTTYNVHKTEGNLNNHIGLPLTLLQMDEDTEMAVLEMGMSGRGEIELLSRLAQPEAAVITNIGESHLLQLGSREEIAKAKLEIVRGMKADGLLVYNGDEPLLSRLLDNSEEATLSDESQAASEDRIVLPPELKTFRFGRSVRNDFYPSGIMIDSEQHRTYFTLNVPNSANYVLPLLGQHNVINALAAIAVSKYMGVSEADIVRGLKSLKTTGMRIEIVKGITGLTILNDAYNASPTSMKAAIELLGEMKGYAKKIAVLGDMLELGKDEEEFHREIGRLLDPRNIDYIFTYGRLAESIAEEAAKRFEPGRVHAAEHKSDIAKRIASIASPGDLVLAKASRGMKFEEIVNELADISI</sequence>